<keyword evidence="2" id="KW-1185">Reference proteome</keyword>
<evidence type="ECO:0000313" key="2">
    <source>
        <dbReference type="Proteomes" id="UP000008635"/>
    </source>
</evidence>
<dbReference type="RefSeq" id="WP_013555287.1">
    <property type="nucleotide sequence ID" value="NC_014958.1"/>
</dbReference>
<gene>
    <name evidence="1" type="ordered locus">Deima_0118</name>
</gene>
<sequence length="142" mass="15880">MTHAATPTLTLKQVRSRKRRTPRFSLDGIFSGFFMYFGVSGTEKPRQEYLRSRFASDYYGYEVNLRLTGASGLTGPGPFVLEPVGLTETPSDLNGQGWTLQPSRGAPGTYDAVGYVTLLGQEQWQRLSEMRDLQVRVVPQGR</sequence>
<evidence type="ECO:0000313" key="1">
    <source>
        <dbReference type="EMBL" id="ADV65782.1"/>
    </source>
</evidence>
<dbReference type="KEGG" id="dmr:Deima_0118"/>
<organism evidence="1 2">
    <name type="scientific">Deinococcus maricopensis (strain DSM 21211 / LMG 22137 / NRRL B-23946 / LB-34)</name>
    <dbReference type="NCBI Taxonomy" id="709986"/>
    <lineage>
        <taxon>Bacteria</taxon>
        <taxon>Thermotogati</taxon>
        <taxon>Deinococcota</taxon>
        <taxon>Deinococci</taxon>
        <taxon>Deinococcales</taxon>
        <taxon>Deinococcaceae</taxon>
        <taxon>Deinococcus</taxon>
    </lineage>
</organism>
<reference evidence="2" key="2">
    <citation type="submission" date="2011-01" db="EMBL/GenBank/DDBJ databases">
        <title>The complete genome of Deinococcus maricopensis DSM 21211.</title>
        <authorList>
            <consortium name="US DOE Joint Genome Institute (JGI-PGF)"/>
            <person name="Lucas S."/>
            <person name="Copeland A."/>
            <person name="Lapidus A."/>
            <person name="Goodwin L."/>
            <person name="Pitluck S."/>
            <person name="Kyrpides N."/>
            <person name="Mavromatis K."/>
            <person name="Pagani I."/>
            <person name="Ivanova N."/>
            <person name="Ovchinnikova G."/>
            <person name="Zeytun A."/>
            <person name="Detter J.C."/>
            <person name="Han C."/>
            <person name="Land M."/>
            <person name="Hauser L."/>
            <person name="Markowitz V."/>
            <person name="Cheng J.-F."/>
            <person name="Hugenholtz P."/>
            <person name="Woyke T."/>
            <person name="Wu D."/>
            <person name="Pukall R."/>
            <person name="Gehrich-Schroeter G."/>
            <person name="Brambilla E."/>
            <person name="Klenk H.-P."/>
            <person name="Eisen J.A."/>
        </authorList>
    </citation>
    <scope>NUCLEOTIDE SEQUENCE [LARGE SCALE GENOMIC DNA]</scope>
    <source>
        <strain evidence="2">DSM 21211 / LMG 22137 / NRRL B-23946 / LB-34</strain>
    </source>
</reference>
<dbReference type="EMBL" id="CP002454">
    <property type="protein sequence ID" value="ADV65782.1"/>
    <property type="molecule type" value="Genomic_DNA"/>
</dbReference>
<dbReference type="AlphaFoldDB" id="E8U3B1"/>
<dbReference type="Proteomes" id="UP000008635">
    <property type="component" value="Chromosome"/>
</dbReference>
<proteinExistence type="predicted"/>
<dbReference type="HOGENOM" id="CLU_1955990_0_0_0"/>
<accession>E8U3B1</accession>
<dbReference type="STRING" id="709986.Deima_0118"/>
<reference evidence="1 2" key="1">
    <citation type="journal article" date="2011" name="Stand. Genomic Sci.">
        <title>Complete genome sequence of Deinococcus maricopensis type strain (LB-34).</title>
        <authorList>
            <person name="Pukall R."/>
            <person name="Zeytun A."/>
            <person name="Lucas S."/>
            <person name="Lapidus A."/>
            <person name="Hammon N."/>
            <person name="Deshpande S."/>
            <person name="Nolan M."/>
            <person name="Cheng J.F."/>
            <person name="Pitluck S."/>
            <person name="Liolios K."/>
            <person name="Pagani I."/>
            <person name="Mikhailova N."/>
            <person name="Ivanova N."/>
            <person name="Mavromatis K."/>
            <person name="Pati A."/>
            <person name="Tapia R."/>
            <person name="Han C."/>
            <person name="Goodwin L."/>
            <person name="Chen A."/>
            <person name="Palaniappan K."/>
            <person name="Land M."/>
            <person name="Hauser L."/>
            <person name="Chang Y.J."/>
            <person name="Jeffries C.D."/>
            <person name="Brambilla E.M."/>
            <person name="Rohde M."/>
            <person name="Goker M."/>
            <person name="Detter J.C."/>
            <person name="Woyke T."/>
            <person name="Bristow J."/>
            <person name="Eisen J.A."/>
            <person name="Markowitz V."/>
            <person name="Hugenholtz P."/>
            <person name="Kyrpides N.C."/>
            <person name="Klenk H.P."/>
        </authorList>
    </citation>
    <scope>NUCLEOTIDE SEQUENCE [LARGE SCALE GENOMIC DNA]</scope>
    <source>
        <strain evidence="2">DSM 21211 / LMG 22137 / NRRL B-23946 / LB-34</strain>
    </source>
</reference>
<name>E8U3B1_DEIML</name>
<protein>
    <submittedName>
        <fullName evidence="1">Uncharacterized protein</fullName>
    </submittedName>
</protein>
<dbReference type="OrthoDB" id="72580at2"/>